<evidence type="ECO:0000259" key="14">
    <source>
        <dbReference type="PROSITE" id="PS01124"/>
    </source>
</evidence>
<dbReference type="Proteomes" id="UP001235760">
    <property type="component" value="Unassembled WGS sequence"/>
</dbReference>
<dbReference type="Gene3D" id="1.10.1670.10">
    <property type="entry name" value="Helix-hairpin-Helix base-excision DNA repair enzymes (C-terminal)"/>
    <property type="match status" value="1"/>
</dbReference>
<keyword evidence="8" id="KW-0862">Zinc</keyword>
<dbReference type="InterPro" id="IPR009057">
    <property type="entry name" value="Homeodomain-like_sf"/>
</dbReference>
<evidence type="ECO:0000256" key="13">
    <source>
        <dbReference type="ARBA" id="ARBA00023204"/>
    </source>
</evidence>
<dbReference type="Gene3D" id="3.30.310.20">
    <property type="entry name" value="DNA-3-methyladenine glycosylase AlkA, N-terminal domain"/>
    <property type="match status" value="1"/>
</dbReference>
<keyword evidence="11" id="KW-0010">Activator</keyword>
<evidence type="ECO:0000256" key="10">
    <source>
        <dbReference type="ARBA" id="ARBA00023125"/>
    </source>
</evidence>
<dbReference type="SMART" id="SM00478">
    <property type="entry name" value="ENDO3c"/>
    <property type="match status" value="1"/>
</dbReference>
<dbReference type="Pfam" id="PF06029">
    <property type="entry name" value="AlkA_N"/>
    <property type="match status" value="1"/>
</dbReference>
<evidence type="ECO:0000256" key="6">
    <source>
        <dbReference type="ARBA" id="ARBA00022723"/>
    </source>
</evidence>
<evidence type="ECO:0000256" key="5">
    <source>
        <dbReference type="ARBA" id="ARBA00022679"/>
    </source>
</evidence>
<dbReference type="Gene3D" id="1.10.340.30">
    <property type="entry name" value="Hypothetical protein, domain 2"/>
    <property type="match status" value="1"/>
</dbReference>
<evidence type="ECO:0000256" key="3">
    <source>
        <dbReference type="ARBA" id="ARBA00012000"/>
    </source>
</evidence>
<dbReference type="SUPFAM" id="SSF46689">
    <property type="entry name" value="Homeodomain-like"/>
    <property type="match status" value="1"/>
</dbReference>
<dbReference type="EC" id="3.2.2.21" evidence="3"/>
<keyword evidence="7" id="KW-0227">DNA damage</keyword>
<dbReference type="SUPFAM" id="SSF55945">
    <property type="entry name" value="TATA-box binding protein-like"/>
    <property type="match status" value="1"/>
</dbReference>
<feature type="domain" description="HTH araC/xylS-type" evidence="14">
    <location>
        <begin position="91"/>
        <end position="189"/>
    </location>
</feature>
<keyword evidence="9" id="KW-0805">Transcription regulation</keyword>
<dbReference type="SMART" id="SM01009">
    <property type="entry name" value="AlkA_N"/>
    <property type="match status" value="1"/>
</dbReference>
<evidence type="ECO:0000313" key="15">
    <source>
        <dbReference type="EMBL" id="MDP4300774.1"/>
    </source>
</evidence>
<dbReference type="SMART" id="SM00342">
    <property type="entry name" value="HTH_ARAC"/>
    <property type="match status" value="1"/>
</dbReference>
<keyword evidence="12" id="KW-0804">Transcription</keyword>
<dbReference type="PROSITE" id="PS01124">
    <property type="entry name" value="HTH_ARAC_FAMILY_2"/>
    <property type="match status" value="1"/>
</dbReference>
<comment type="cofactor">
    <cofactor evidence="2">
        <name>Zn(2+)</name>
        <dbReference type="ChEBI" id="CHEBI:29105"/>
    </cofactor>
</comment>
<dbReference type="PANTHER" id="PTHR43003">
    <property type="entry name" value="DNA-3-METHYLADENINE GLYCOSYLASE"/>
    <property type="match status" value="1"/>
</dbReference>
<evidence type="ECO:0000313" key="16">
    <source>
        <dbReference type="Proteomes" id="UP001235760"/>
    </source>
</evidence>
<name>A0ABT9G2Q9_LEPDI</name>
<protein>
    <recommendedName>
        <fullName evidence="3">DNA-3-methyladenine glycosylase II</fullName>
        <ecNumber evidence="3">3.2.2.21</ecNumber>
    </recommendedName>
</protein>
<dbReference type="Gene3D" id="3.40.10.10">
    <property type="entry name" value="DNA Methylphosphotriester Repair Domain"/>
    <property type="match status" value="1"/>
</dbReference>
<evidence type="ECO:0000256" key="1">
    <source>
        <dbReference type="ARBA" id="ARBA00000086"/>
    </source>
</evidence>
<evidence type="ECO:0000256" key="8">
    <source>
        <dbReference type="ARBA" id="ARBA00022833"/>
    </source>
</evidence>
<gene>
    <name evidence="15" type="ORF">Q8X39_09010</name>
</gene>
<dbReference type="InterPro" id="IPR035451">
    <property type="entry name" value="Ada-like_dom_sf"/>
</dbReference>
<evidence type="ECO:0000256" key="2">
    <source>
        <dbReference type="ARBA" id="ARBA00001947"/>
    </source>
</evidence>
<dbReference type="Pfam" id="PF02805">
    <property type="entry name" value="Ada_Zn_binding"/>
    <property type="match status" value="1"/>
</dbReference>
<evidence type="ECO:0000256" key="12">
    <source>
        <dbReference type="ARBA" id="ARBA00023163"/>
    </source>
</evidence>
<dbReference type="SUPFAM" id="SSF57884">
    <property type="entry name" value="Ada DNA repair protein, N-terminal domain (N-Ada 10)"/>
    <property type="match status" value="1"/>
</dbReference>
<organism evidence="15 16">
    <name type="scientific">Leptothrix discophora</name>
    <dbReference type="NCBI Taxonomy" id="89"/>
    <lineage>
        <taxon>Bacteria</taxon>
        <taxon>Pseudomonadati</taxon>
        <taxon>Pseudomonadota</taxon>
        <taxon>Betaproteobacteria</taxon>
        <taxon>Burkholderiales</taxon>
        <taxon>Sphaerotilaceae</taxon>
        <taxon>Leptothrix</taxon>
    </lineage>
</organism>
<dbReference type="InterPro" id="IPR003265">
    <property type="entry name" value="HhH-GPD_domain"/>
</dbReference>
<evidence type="ECO:0000256" key="11">
    <source>
        <dbReference type="ARBA" id="ARBA00023159"/>
    </source>
</evidence>
<dbReference type="Gene3D" id="1.10.10.60">
    <property type="entry name" value="Homeodomain-like"/>
    <property type="match status" value="1"/>
</dbReference>
<dbReference type="PANTHER" id="PTHR43003:SF13">
    <property type="entry name" value="DNA-3-METHYLADENINE GLYCOSYLASE 2"/>
    <property type="match status" value="1"/>
</dbReference>
<comment type="caution">
    <text evidence="15">The sequence shown here is derived from an EMBL/GenBank/DDBJ whole genome shotgun (WGS) entry which is preliminary data.</text>
</comment>
<dbReference type="EMBL" id="JAUZEE010000004">
    <property type="protein sequence ID" value="MDP4300774.1"/>
    <property type="molecule type" value="Genomic_DNA"/>
</dbReference>
<accession>A0ABT9G2Q9</accession>
<reference evidence="15 16" key="1">
    <citation type="submission" date="2023-08" db="EMBL/GenBank/DDBJ databases">
        <authorList>
            <person name="Roldan D.M."/>
            <person name="Menes R.J."/>
        </authorList>
    </citation>
    <scope>NUCLEOTIDE SEQUENCE [LARGE SCALE GENOMIC DNA]</scope>
    <source>
        <strain evidence="15 16">CCM 2812</strain>
    </source>
</reference>
<dbReference type="InterPro" id="IPR011257">
    <property type="entry name" value="DNA_glycosylase"/>
</dbReference>
<proteinExistence type="predicted"/>
<keyword evidence="4" id="KW-0489">Methyltransferase</keyword>
<keyword evidence="13" id="KW-0234">DNA repair</keyword>
<dbReference type="InterPro" id="IPR010316">
    <property type="entry name" value="AlkA_N"/>
</dbReference>
<evidence type="ECO:0000256" key="7">
    <source>
        <dbReference type="ARBA" id="ARBA00022763"/>
    </source>
</evidence>
<dbReference type="InterPro" id="IPR018060">
    <property type="entry name" value="HTH_AraC"/>
</dbReference>
<evidence type="ECO:0000256" key="4">
    <source>
        <dbReference type="ARBA" id="ARBA00022603"/>
    </source>
</evidence>
<dbReference type="PROSITE" id="PS00041">
    <property type="entry name" value="HTH_ARAC_FAMILY_1"/>
    <property type="match status" value="1"/>
</dbReference>
<keyword evidence="10" id="KW-0238">DNA-binding</keyword>
<evidence type="ECO:0000256" key="9">
    <source>
        <dbReference type="ARBA" id="ARBA00023015"/>
    </source>
</evidence>
<dbReference type="InterPro" id="IPR004026">
    <property type="entry name" value="Ada_DNA_repair_Zn-bd"/>
</dbReference>
<dbReference type="Pfam" id="PF00730">
    <property type="entry name" value="HhH-GPD"/>
    <property type="match status" value="1"/>
</dbReference>
<dbReference type="InterPro" id="IPR023170">
    <property type="entry name" value="HhH_base_excis_C"/>
</dbReference>
<keyword evidence="6" id="KW-0479">Metal-binding</keyword>
<dbReference type="InterPro" id="IPR051912">
    <property type="entry name" value="Alkylbase_DNA_Glycosylase/TA"/>
</dbReference>
<dbReference type="Pfam" id="PF12833">
    <property type="entry name" value="HTH_18"/>
    <property type="match status" value="1"/>
</dbReference>
<keyword evidence="5" id="KW-0808">Transferase</keyword>
<dbReference type="SUPFAM" id="SSF48150">
    <property type="entry name" value="DNA-glycosylase"/>
    <property type="match status" value="1"/>
</dbReference>
<sequence length="520" mass="55785">MAGPRLDPQACYAALLARDARFDGQFFVAVRSTGIYCRPVCRVRTPRADNCRYYPHAAAAEAAGFRPCLRCRPELAPGLAALDMPSQLAWAAARRIEAGELDDDGGLPQLAARLGITDRHLRRVFQATWGVSPIDYAQTQRLLHAKRLLADTDLPIGEVALAAGFGSLRRFNDLFQRRYRLAPQALRKSRTDRPRGDVGAWRFELAWRPPCDWSGWLDDQALRAVPGVEVLDGAGEARVYARTLRLASRGREHLGWVSLSRAAPDREAVRLTLAPSLAGALPQALAAARRLADLGCDPRAVAATLGPLADAAPGLRLPGAADPFEMAVRAVLGQQVSVAAARTVAARLARVFGDAIETPWPGLDRVFPSAERLAACTVDDIAGQGIVAQRARAVIALAQAVAEGRISLAPSADIAATLAALQALPGIGAWTAQTIALQALGWPDAWPSGDRVLLEAMSPAGATGPGRLDARAADALAEAWRPWRGYAVLHLWRQALAARSRLPRAEPGSTRTDWNPDEHA</sequence>
<comment type="catalytic activity">
    <reaction evidence="1">
        <text>Hydrolysis of alkylated DNA, releasing 3-methyladenine, 3-methylguanine, 7-methylguanine and 7-methyladenine.</text>
        <dbReference type="EC" id="3.2.2.21"/>
    </reaction>
</comment>
<keyword evidence="16" id="KW-1185">Reference proteome</keyword>
<dbReference type="InterPro" id="IPR018062">
    <property type="entry name" value="HTH_AraC-typ_CS"/>
</dbReference>
<dbReference type="InterPro" id="IPR037046">
    <property type="entry name" value="AlkA_N_sf"/>
</dbReference>